<dbReference type="Proteomes" id="UP000245288">
    <property type="component" value="Unassembled WGS sequence"/>
</dbReference>
<dbReference type="SUPFAM" id="SSF51735">
    <property type="entry name" value="NAD(P)-binding Rossmann-fold domains"/>
    <property type="match status" value="1"/>
</dbReference>
<dbReference type="RefSeq" id="WP_109216069.1">
    <property type="nucleotide sequence ID" value="NZ_JRFU01000121.1"/>
</dbReference>
<dbReference type="Gene3D" id="3.40.50.720">
    <property type="entry name" value="NAD(P)-binding Rossmann-like Domain"/>
    <property type="match status" value="1"/>
</dbReference>
<dbReference type="PANTHER" id="PTHR43708:SF8">
    <property type="entry name" value="OXIDOREDUCTASE"/>
    <property type="match status" value="1"/>
</dbReference>
<keyword evidence="4" id="KW-1185">Reference proteome</keyword>
<feature type="domain" description="GFO/IDH/MocA-like oxidoreductase" evidence="2">
    <location>
        <begin position="127"/>
        <end position="237"/>
    </location>
</feature>
<dbReference type="InterPro" id="IPR051317">
    <property type="entry name" value="Gfo/Idh/MocA_oxidoreduct"/>
</dbReference>
<gene>
    <name evidence="3" type="ORF">LG34_11355</name>
</gene>
<dbReference type="PANTHER" id="PTHR43708">
    <property type="entry name" value="CONSERVED EXPRESSED OXIDOREDUCTASE (EUROFUNG)"/>
    <property type="match status" value="1"/>
</dbReference>
<dbReference type="Gene3D" id="3.30.360.10">
    <property type="entry name" value="Dihydrodipicolinate Reductase, domain 2"/>
    <property type="match status" value="1"/>
</dbReference>
<dbReference type="AlphaFoldDB" id="A0A2V1JN88"/>
<dbReference type="EMBL" id="JRFU01000121">
    <property type="protein sequence ID" value="PWE86290.1"/>
    <property type="molecule type" value="Genomic_DNA"/>
</dbReference>
<dbReference type="InterPro" id="IPR000683">
    <property type="entry name" value="Gfo/Idh/MocA-like_OxRdtase_N"/>
</dbReference>
<reference evidence="3 4" key="1">
    <citation type="submission" date="2014-09" db="EMBL/GenBank/DDBJ databases">
        <title>Butyrate-producing bacteria isolated from human gut.</title>
        <authorList>
            <person name="Zhang Q."/>
            <person name="Zhao L."/>
        </authorList>
    </citation>
    <scope>NUCLEOTIDE SEQUENCE [LARGE SCALE GENOMIC DNA]</scope>
    <source>
        <strain evidence="3 4">21</strain>
    </source>
</reference>
<dbReference type="InterPro" id="IPR036291">
    <property type="entry name" value="NAD(P)-bd_dom_sf"/>
</dbReference>
<proteinExistence type="predicted"/>
<organism evidence="3 4">
    <name type="scientific">Eubacterium ramulus</name>
    <dbReference type="NCBI Taxonomy" id="39490"/>
    <lineage>
        <taxon>Bacteria</taxon>
        <taxon>Bacillati</taxon>
        <taxon>Bacillota</taxon>
        <taxon>Clostridia</taxon>
        <taxon>Eubacteriales</taxon>
        <taxon>Eubacteriaceae</taxon>
        <taxon>Eubacterium</taxon>
    </lineage>
</organism>
<evidence type="ECO:0000259" key="1">
    <source>
        <dbReference type="Pfam" id="PF01408"/>
    </source>
</evidence>
<evidence type="ECO:0000259" key="2">
    <source>
        <dbReference type="Pfam" id="PF22725"/>
    </source>
</evidence>
<dbReference type="InterPro" id="IPR055170">
    <property type="entry name" value="GFO_IDH_MocA-like_dom"/>
</dbReference>
<dbReference type="OrthoDB" id="9783105at2"/>
<evidence type="ECO:0000313" key="3">
    <source>
        <dbReference type="EMBL" id="PWE86290.1"/>
    </source>
</evidence>
<dbReference type="GO" id="GO:0000166">
    <property type="term" value="F:nucleotide binding"/>
    <property type="evidence" value="ECO:0007669"/>
    <property type="project" value="InterPro"/>
</dbReference>
<sequence>MNLRFGIIGYGFMGHEHMTLLSDFDGIDVIAICDREADQMDDAPEGVAKYTDAADLLARDDIDVVIISANNNQHLKLVKMAAAAKKNIICEKPVALSIPDLEEMEKAVAENGVKFTVHQQRRFDPDYRTMKNVFDSDELGDIYTVQTGLYGYNGNMHDWHIYPEQGGGMMYDWGVHLIDQMLYMIPGKITSVFADVRNVINEQVDDYFKVLLMFENGITAEVELGTYFLKDEDKWFERHWFMGGNKGSAYVDGFHPEGKIVHTAHLLQNAGHGRTMTAAGPTRSFGPPSEGLILSKDIEIAQTTHRMYFENYVKAYRGEEDFLVKIPEVKRVLKVMDAARLSAKTRKSVDFEA</sequence>
<dbReference type="Pfam" id="PF01408">
    <property type="entry name" value="GFO_IDH_MocA"/>
    <property type="match status" value="1"/>
</dbReference>
<dbReference type="Pfam" id="PF22725">
    <property type="entry name" value="GFO_IDH_MocA_C3"/>
    <property type="match status" value="1"/>
</dbReference>
<comment type="caution">
    <text evidence="3">The sequence shown here is derived from an EMBL/GenBank/DDBJ whole genome shotgun (WGS) entry which is preliminary data.</text>
</comment>
<feature type="domain" description="Gfo/Idh/MocA-like oxidoreductase N-terminal" evidence="1">
    <location>
        <begin position="3"/>
        <end position="118"/>
    </location>
</feature>
<name>A0A2V1JN88_EUBRA</name>
<evidence type="ECO:0000313" key="4">
    <source>
        <dbReference type="Proteomes" id="UP000245288"/>
    </source>
</evidence>
<accession>A0A2V1JN88</accession>
<dbReference type="SUPFAM" id="SSF55347">
    <property type="entry name" value="Glyceraldehyde-3-phosphate dehydrogenase-like, C-terminal domain"/>
    <property type="match status" value="1"/>
</dbReference>
<protein>
    <submittedName>
        <fullName evidence="3">Oxidoreductase</fullName>
    </submittedName>
</protein>